<dbReference type="InterPro" id="IPR043504">
    <property type="entry name" value="Peptidase_S1_PA_chymotrypsin"/>
</dbReference>
<dbReference type="GO" id="GO:0004252">
    <property type="term" value="F:serine-type endopeptidase activity"/>
    <property type="evidence" value="ECO:0007669"/>
    <property type="project" value="InterPro"/>
</dbReference>
<dbReference type="InterPro" id="IPR018114">
    <property type="entry name" value="TRYPSIN_HIS"/>
</dbReference>
<dbReference type="PROSITE" id="PS00134">
    <property type="entry name" value="TRYPSIN_HIS"/>
    <property type="match status" value="1"/>
</dbReference>
<gene>
    <name evidence="7" type="ORF">CAPTEDRAFT_226412</name>
</gene>
<dbReference type="FunFam" id="2.40.10.10:FF:000036">
    <property type="entry name" value="Trypsin beta"/>
    <property type="match status" value="1"/>
</dbReference>
<reference evidence="8" key="3">
    <citation type="submission" date="2015-06" db="UniProtKB">
        <authorList>
            <consortium name="EnsemblMetazoa"/>
        </authorList>
    </citation>
    <scope>IDENTIFICATION</scope>
</reference>
<reference evidence="7 9" key="2">
    <citation type="journal article" date="2013" name="Nature">
        <title>Insights into bilaterian evolution from three spiralian genomes.</title>
        <authorList>
            <person name="Simakov O."/>
            <person name="Marletaz F."/>
            <person name="Cho S.J."/>
            <person name="Edsinger-Gonzales E."/>
            <person name="Havlak P."/>
            <person name="Hellsten U."/>
            <person name="Kuo D.H."/>
            <person name="Larsson T."/>
            <person name="Lv J."/>
            <person name="Arendt D."/>
            <person name="Savage R."/>
            <person name="Osoegawa K."/>
            <person name="de Jong P."/>
            <person name="Grimwood J."/>
            <person name="Chapman J.A."/>
            <person name="Shapiro H."/>
            <person name="Aerts A."/>
            <person name="Otillar R.P."/>
            <person name="Terry A.Y."/>
            <person name="Boore J.L."/>
            <person name="Grigoriev I.V."/>
            <person name="Lindberg D.R."/>
            <person name="Seaver E.C."/>
            <person name="Weisblat D.A."/>
            <person name="Putnam N.H."/>
            <person name="Rokhsar D.S."/>
        </authorList>
    </citation>
    <scope>NUCLEOTIDE SEQUENCE</scope>
    <source>
        <strain evidence="7 9">I ESC-2004</strain>
    </source>
</reference>
<keyword evidence="9" id="KW-1185">Reference proteome</keyword>
<proteinExistence type="predicted"/>
<dbReference type="SUPFAM" id="SSF50494">
    <property type="entry name" value="Trypsin-like serine proteases"/>
    <property type="match status" value="1"/>
</dbReference>
<dbReference type="HOGENOM" id="CLU_006842_1_0_1"/>
<dbReference type="PROSITE" id="PS50240">
    <property type="entry name" value="TRYPSIN_DOM"/>
    <property type="match status" value="1"/>
</dbReference>
<dbReference type="SMART" id="SM00020">
    <property type="entry name" value="Tryp_SPc"/>
    <property type="match status" value="1"/>
</dbReference>
<dbReference type="InterPro" id="IPR001314">
    <property type="entry name" value="Peptidase_S1A"/>
</dbReference>
<dbReference type="EnsemblMetazoa" id="CapteT226412">
    <property type="protein sequence ID" value="CapteP226412"/>
    <property type="gene ID" value="CapteG226412"/>
</dbReference>
<dbReference type="PANTHER" id="PTHR24252:SF10">
    <property type="entry name" value="SERINE PROTEASE 56"/>
    <property type="match status" value="1"/>
</dbReference>
<dbReference type="PANTHER" id="PTHR24252">
    <property type="entry name" value="ACROSIN-RELATED"/>
    <property type="match status" value="1"/>
</dbReference>
<keyword evidence="1 5" id="KW-0645">Protease</keyword>
<dbReference type="PROSITE" id="PS00135">
    <property type="entry name" value="TRYPSIN_SER"/>
    <property type="match status" value="1"/>
</dbReference>
<dbReference type="CDD" id="cd00190">
    <property type="entry name" value="Tryp_SPc"/>
    <property type="match status" value="1"/>
</dbReference>
<evidence type="ECO:0000313" key="7">
    <source>
        <dbReference type="EMBL" id="ELT91475.1"/>
    </source>
</evidence>
<name>R7TK33_CAPTE</name>
<dbReference type="Pfam" id="PF00089">
    <property type="entry name" value="Trypsin"/>
    <property type="match status" value="1"/>
</dbReference>
<dbReference type="FunCoup" id="R7TK33">
    <property type="interactions" value="37"/>
</dbReference>
<evidence type="ECO:0000256" key="1">
    <source>
        <dbReference type="ARBA" id="ARBA00022670"/>
    </source>
</evidence>
<evidence type="ECO:0000256" key="4">
    <source>
        <dbReference type="ARBA" id="ARBA00023157"/>
    </source>
</evidence>
<dbReference type="PRINTS" id="PR00722">
    <property type="entry name" value="CHYMOTRYPSIN"/>
</dbReference>
<dbReference type="Gene3D" id="2.40.10.10">
    <property type="entry name" value="Trypsin-like serine proteases"/>
    <property type="match status" value="1"/>
</dbReference>
<dbReference type="InterPro" id="IPR001254">
    <property type="entry name" value="Trypsin_dom"/>
</dbReference>
<reference evidence="9" key="1">
    <citation type="submission" date="2012-12" db="EMBL/GenBank/DDBJ databases">
        <authorList>
            <person name="Hellsten U."/>
            <person name="Grimwood J."/>
            <person name="Chapman J.A."/>
            <person name="Shapiro H."/>
            <person name="Aerts A."/>
            <person name="Otillar R.P."/>
            <person name="Terry A.Y."/>
            <person name="Boore J.L."/>
            <person name="Simakov O."/>
            <person name="Marletaz F."/>
            <person name="Cho S.-J."/>
            <person name="Edsinger-Gonzales E."/>
            <person name="Havlak P."/>
            <person name="Kuo D.-H."/>
            <person name="Larsson T."/>
            <person name="Lv J."/>
            <person name="Arendt D."/>
            <person name="Savage R."/>
            <person name="Osoegawa K."/>
            <person name="de Jong P."/>
            <person name="Lindberg D.R."/>
            <person name="Seaver E.C."/>
            <person name="Weisblat D.A."/>
            <person name="Putnam N.H."/>
            <person name="Grigoriev I.V."/>
            <person name="Rokhsar D.S."/>
        </authorList>
    </citation>
    <scope>NUCLEOTIDE SEQUENCE</scope>
    <source>
        <strain evidence="9">I ESC-2004</strain>
    </source>
</reference>
<dbReference type="InterPro" id="IPR033116">
    <property type="entry name" value="TRYPSIN_SER"/>
</dbReference>
<evidence type="ECO:0000259" key="6">
    <source>
        <dbReference type="PROSITE" id="PS50240"/>
    </source>
</evidence>
<evidence type="ECO:0000256" key="5">
    <source>
        <dbReference type="RuleBase" id="RU363034"/>
    </source>
</evidence>
<evidence type="ECO:0000313" key="9">
    <source>
        <dbReference type="Proteomes" id="UP000014760"/>
    </source>
</evidence>
<accession>R7TK33</accession>
<evidence type="ECO:0000313" key="8">
    <source>
        <dbReference type="EnsemblMetazoa" id="CapteP226412"/>
    </source>
</evidence>
<dbReference type="GO" id="GO:0006508">
    <property type="term" value="P:proteolysis"/>
    <property type="evidence" value="ECO:0007669"/>
    <property type="project" value="UniProtKB-KW"/>
</dbReference>
<keyword evidence="4" id="KW-1015">Disulfide bond</keyword>
<dbReference type="MEROPS" id="S01.205"/>
<evidence type="ECO:0000256" key="2">
    <source>
        <dbReference type="ARBA" id="ARBA00022801"/>
    </source>
</evidence>
<dbReference type="FunFam" id="2.40.10.10:FF:000068">
    <property type="entry name" value="transmembrane protease serine 2"/>
    <property type="match status" value="1"/>
</dbReference>
<dbReference type="EMBL" id="KB310467">
    <property type="protein sequence ID" value="ELT91475.1"/>
    <property type="molecule type" value="Genomic_DNA"/>
</dbReference>
<dbReference type="InterPro" id="IPR009003">
    <property type="entry name" value="Peptidase_S1_PA"/>
</dbReference>
<organism evidence="7">
    <name type="scientific">Capitella teleta</name>
    <name type="common">Polychaete worm</name>
    <dbReference type="NCBI Taxonomy" id="283909"/>
    <lineage>
        <taxon>Eukaryota</taxon>
        <taxon>Metazoa</taxon>
        <taxon>Spiralia</taxon>
        <taxon>Lophotrochozoa</taxon>
        <taxon>Annelida</taxon>
        <taxon>Polychaeta</taxon>
        <taxon>Sedentaria</taxon>
        <taxon>Scolecida</taxon>
        <taxon>Capitellidae</taxon>
        <taxon>Capitella</taxon>
    </lineage>
</organism>
<dbReference type="EMBL" id="AMQN01013761">
    <property type="status" value="NOT_ANNOTATED_CDS"/>
    <property type="molecule type" value="Genomic_DNA"/>
</dbReference>
<feature type="domain" description="Peptidase S1" evidence="6">
    <location>
        <begin position="35"/>
        <end position="274"/>
    </location>
</feature>
<dbReference type="OrthoDB" id="6274970at2759"/>
<sequence length="275" mass="29676">MYTSLAVRSPVFEQLAFVLRNGSSDEALAGPVLHIVGGKAVDIPGTWPHQASLEIKSSGSHSCGAVLISSRWLVTAAHCLGSSASKYQIVLGQHDRETRREGNPIVYAVESVTRHPSFSNNGFSGFPNDVGVVRLAQDVVLDQFTQPIRMADSDAPDFTGQDCYITGWGRLYGYGPLPNVLQEANIDVLTQTQCRRFWGNKILGYHICVTDKQTSSRGACNGDSGGPLVCIHKSSGDFVLAGVTSWGSGTCTTRSPSVYARISYFRGWIRTTTGV</sequence>
<keyword evidence="3 5" id="KW-0720">Serine protease</keyword>
<dbReference type="Proteomes" id="UP000014760">
    <property type="component" value="Unassembled WGS sequence"/>
</dbReference>
<evidence type="ECO:0000256" key="3">
    <source>
        <dbReference type="ARBA" id="ARBA00022825"/>
    </source>
</evidence>
<dbReference type="EMBL" id="AMQN01013762">
    <property type="status" value="NOT_ANNOTATED_CDS"/>
    <property type="molecule type" value="Genomic_DNA"/>
</dbReference>
<protein>
    <recommendedName>
        <fullName evidence="6">Peptidase S1 domain-containing protein</fullName>
    </recommendedName>
</protein>
<dbReference type="AlphaFoldDB" id="R7TK33"/>
<dbReference type="STRING" id="283909.R7TK33"/>
<keyword evidence="2 5" id="KW-0378">Hydrolase</keyword>